<evidence type="ECO:0000313" key="4">
    <source>
        <dbReference type="Proteomes" id="UP000182835"/>
    </source>
</evidence>
<dbReference type="PROSITE" id="PS51904">
    <property type="entry name" value="GLYCOSYL_HYDROL_F25_2"/>
    <property type="match status" value="1"/>
</dbReference>
<dbReference type="InterPro" id="IPR003646">
    <property type="entry name" value="SH3-like_bac-type"/>
</dbReference>
<dbReference type="Gene3D" id="2.30.30.40">
    <property type="entry name" value="SH3 Domains"/>
    <property type="match status" value="1"/>
</dbReference>
<feature type="domain" description="SH3b" evidence="2">
    <location>
        <begin position="229"/>
        <end position="297"/>
    </location>
</feature>
<dbReference type="GO" id="GO:0003796">
    <property type="term" value="F:lysozyme activity"/>
    <property type="evidence" value="ECO:0007669"/>
    <property type="project" value="InterPro"/>
</dbReference>
<dbReference type="Pfam" id="PF01183">
    <property type="entry name" value="Glyco_hydro_25"/>
    <property type="match status" value="1"/>
</dbReference>
<dbReference type="RefSeq" id="WP_071865367.1">
    <property type="nucleotide sequence ID" value="NZ_JBHLVQ010000008.1"/>
</dbReference>
<gene>
    <name evidence="3" type="ORF">RU96_GL000846</name>
</gene>
<dbReference type="SMART" id="SM00287">
    <property type="entry name" value="SH3b"/>
    <property type="match status" value="1"/>
</dbReference>
<reference evidence="3 4" key="1">
    <citation type="submission" date="2014-12" db="EMBL/GenBank/DDBJ databases">
        <title>Draft genome sequences of 29 type strains of Enterococci.</title>
        <authorList>
            <person name="Zhong Z."/>
            <person name="Sun Z."/>
            <person name="Liu W."/>
            <person name="Zhang W."/>
            <person name="Zhang H."/>
        </authorList>
    </citation>
    <scope>NUCLEOTIDE SEQUENCE [LARGE SCALE GENOMIC DNA]</scope>
    <source>
        <strain evidence="3 4">DSM 21207</strain>
    </source>
</reference>
<dbReference type="PANTHER" id="PTHR34135:SF1">
    <property type="entry name" value="GLYCOSYL HYDROLASE FAMILY 25"/>
    <property type="match status" value="1"/>
</dbReference>
<comment type="caution">
    <text evidence="3">The sequence shown here is derived from an EMBL/GenBank/DDBJ whole genome shotgun (WGS) entry which is preliminary data.</text>
</comment>
<dbReference type="PROSITE" id="PS51781">
    <property type="entry name" value="SH3B"/>
    <property type="match status" value="1"/>
</dbReference>
<dbReference type="GO" id="GO:0016052">
    <property type="term" value="P:carbohydrate catabolic process"/>
    <property type="evidence" value="ECO:0007669"/>
    <property type="project" value="TreeGrafter"/>
</dbReference>
<protein>
    <recommendedName>
        <fullName evidence="2">SH3b domain-containing protein</fullName>
    </recommendedName>
</protein>
<dbReference type="SUPFAM" id="SSF51445">
    <property type="entry name" value="(Trans)glycosidases"/>
    <property type="match status" value="1"/>
</dbReference>
<dbReference type="CDD" id="cd06523">
    <property type="entry name" value="GH25_PlyB-like"/>
    <property type="match status" value="1"/>
</dbReference>
<dbReference type="InterPro" id="IPR002053">
    <property type="entry name" value="Glyco_hydro_25"/>
</dbReference>
<dbReference type="STRING" id="317010.RU96_GL000846"/>
<evidence type="ECO:0000313" key="3">
    <source>
        <dbReference type="EMBL" id="OJG14516.1"/>
    </source>
</evidence>
<dbReference type="OrthoDB" id="9802228at2"/>
<dbReference type="GO" id="GO:0016998">
    <property type="term" value="P:cell wall macromolecule catabolic process"/>
    <property type="evidence" value="ECO:0007669"/>
    <property type="project" value="InterPro"/>
</dbReference>
<dbReference type="EMBL" id="JXKG01000017">
    <property type="protein sequence ID" value="OJG14516.1"/>
    <property type="molecule type" value="Genomic_DNA"/>
</dbReference>
<dbReference type="Gene3D" id="3.20.20.80">
    <property type="entry name" value="Glycosidases"/>
    <property type="match status" value="1"/>
</dbReference>
<comment type="similarity">
    <text evidence="1">Belongs to the glycosyl hydrolase 25 family.</text>
</comment>
<dbReference type="GO" id="GO:0009253">
    <property type="term" value="P:peptidoglycan catabolic process"/>
    <property type="evidence" value="ECO:0007669"/>
    <property type="project" value="InterPro"/>
</dbReference>
<accession>A0A1L8R481</accession>
<dbReference type="InterPro" id="IPR017853">
    <property type="entry name" value="GH"/>
</dbReference>
<organism evidence="3 4">
    <name type="scientific">Enterococcus canintestini</name>
    <dbReference type="NCBI Taxonomy" id="317010"/>
    <lineage>
        <taxon>Bacteria</taxon>
        <taxon>Bacillati</taxon>
        <taxon>Bacillota</taxon>
        <taxon>Bacilli</taxon>
        <taxon>Lactobacillales</taxon>
        <taxon>Enterococcaceae</taxon>
        <taxon>Enterococcus</taxon>
    </lineage>
</organism>
<dbReference type="PANTHER" id="PTHR34135">
    <property type="entry name" value="LYSOZYME"/>
    <property type="match status" value="1"/>
</dbReference>
<evidence type="ECO:0000256" key="1">
    <source>
        <dbReference type="ARBA" id="ARBA00010646"/>
    </source>
</evidence>
<dbReference type="AlphaFoldDB" id="A0A1L8R481"/>
<proteinExistence type="inferred from homology"/>
<evidence type="ECO:0000259" key="2">
    <source>
        <dbReference type="PROSITE" id="PS51781"/>
    </source>
</evidence>
<dbReference type="Proteomes" id="UP000182835">
    <property type="component" value="Unassembled WGS sequence"/>
</dbReference>
<sequence>MIPTPVIIDLSEWQLPEAIDYKKLAQNIDGAIVRVQYGSLHRDVHFETHLKKLQEHQIPVAVYAWVRGTSLADMKQEARDFYQRAKRFQPAFWWLDVEEKSYYDMRSGCESYRQELKRLGAKKVGAYIANHLYRQFNLAVEKFDAIWIPAYGQNNGRYEGFNPTCTNRYDIHQYTSNGRIPGYKGPLDLNRLTAGKDFATLFGSKNLEGEKPNSVAGNSTADGTKGGLAKMKTITLNTSVYLRKKADTKGQVIALMKKGDQIKFDDIILNQGYLWGVQSRTKGSKGYVALGKITSYGKIK</sequence>
<name>A0A1L8R481_9ENTE</name>